<dbReference type="InterPro" id="IPR001387">
    <property type="entry name" value="Cro/C1-type_HTH"/>
</dbReference>
<comment type="caution">
    <text evidence="2">The sequence shown here is derived from an EMBL/GenBank/DDBJ whole genome shotgun (WGS) entry which is preliminary data.</text>
</comment>
<feature type="domain" description="HTH cro/C1-type" evidence="1">
    <location>
        <begin position="7"/>
        <end position="65"/>
    </location>
</feature>
<proteinExistence type="predicted"/>
<dbReference type="Proteomes" id="UP001154420">
    <property type="component" value="Unassembled WGS sequence"/>
</dbReference>
<sequence>MVLGERIKRIRTFRGLTQRELGLKLGYEERNADVRIAQYESGYRVPKNNTLMEMAKILNVNYIHFIGVTPGCAEDIMLTFLWLDEDDRSTIHLFQLVRNPGKCNASDDKSVRYYDNDDWPAHAPVGMWLEYGLVNDFMREWCLRKEQLKNGEISEDEYFEWKINWPATSSKVDFEGNDDGKCSFCWRQAYNTHKKN</sequence>
<dbReference type="Pfam" id="PF01381">
    <property type="entry name" value="HTH_3"/>
    <property type="match status" value="1"/>
</dbReference>
<dbReference type="SUPFAM" id="SSF47413">
    <property type="entry name" value="lambda repressor-like DNA-binding domains"/>
    <property type="match status" value="1"/>
</dbReference>
<dbReference type="SMART" id="SM00530">
    <property type="entry name" value="HTH_XRE"/>
    <property type="match status" value="1"/>
</dbReference>
<protein>
    <submittedName>
        <fullName evidence="2">XRE family transcriptional regulator</fullName>
    </submittedName>
</protein>
<dbReference type="GO" id="GO:0003677">
    <property type="term" value="F:DNA binding"/>
    <property type="evidence" value="ECO:0007669"/>
    <property type="project" value="InterPro"/>
</dbReference>
<evidence type="ECO:0000259" key="1">
    <source>
        <dbReference type="PROSITE" id="PS50943"/>
    </source>
</evidence>
<accession>A0A9X5BLU8</accession>
<name>A0A9X5BLU8_9FIRM</name>
<dbReference type="OrthoDB" id="9785138at2"/>
<gene>
    <name evidence="2" type="ORF">D5281_21850</name>
</gene>
<reference evidence="2" key="1">
    <citation type="submission" date="2018-09" db="EMBL/GenBank/DDBJ databases">
        <title>Murine metabolic-syndrome-specific gut microbial biobank.</title>
        <authorList>
            <person name="Liu C."/>
        </authorList>
    </citation>
    <scope>NUCLEOTIDE SEQUENCE</scope>
    <source>
        <strain evidence="2">D42-62</strain>
    </source>
</reference>
<dbReference type="RefSeq" id="WP_160562075.1">
    <property type="nucleotide sequence ID" value="NZ_QZDT01000066.1"/>
</dbReference>
<evidence type="ECO:0000313" key="2">
    <source>
        <dbReference type="EMBL" id="NBJ95122.1"/>
    </source>
</evidence>
<dbReference type="Gene3D" id="1.10.260.40">
    <property type="entry name" value="lambda repressor-like DNA-binding domains"/>
    <property type="match status" value="1"/>
</dbReference>
<dbReference type="PROSITE" id="PS50943">
    <property type="entry name" value="HTH_CROC1"/>
    <property type="match status" value="1"/>
</dbReference>
<dbReference type="EMBL" id="QZDT01000066">
    <property type="protein sequence ID" value="NBJ95122.1"/>
    <property type="molecule type" value="Genomic_DNA"/>
</dbReference>
<keyword evidence="3" id="KW-1185">Reference proteome</keyword>
<dbReference type="CDD" id="cd00093">
    <property type="entry name" value="HTH_XRE"/>
    <property type="match status" value="1"/>
</dbReference>
<dbReference type="InterPro" id="IPR010982">
    <property type="entry name" value="Lambda_DNA-bd_dom_sf"/>
</dbReference>
<evidence type="ECO:0000313" key="3">
    <source>
        <dbReference type="Proteomes" id="UP001154420"/>
    </source>
</evidence>
<dbReference type="AlphaFoldDB" id="A0A9X5BLU8"/>
<organism evidence="2 3">
    <name type="scientific">Parablautia muri</name>
    <dbReference type="NCBI Taxonomy" id="2320879"/>
    <lineage>
        <taxon>Bacteria</taxon>
        <taxon>Bacillati</taxon>
        <taxon>Bacillota</taxon>
        <taxon>Clostridia</taxon>
        <taxon>Lachnospirales</taxon>
        <taxon>Lachnospiraceae</taxon>
        <taxon>Parablautia</taxon>
    </lineage>
</organism>